<sequence precursor="true">MKLVSSILLALILLSSLSHASDGAEALERWHQRFREEHIHDKGQTEKKPLAQSTSNTSKKTD</sequence>
<protein>
    <recommendedName>
        <fullName evidence="6">Secreted protein</fullName>
    </recommendedName>
</protein>
<dbReference type="EMBL" id="OZ024668">
    <property type="protein sequence ID" value="CAK9892075.1"/>
    <property type="molecule type" value="Genomic_DNA"/>
</dbReference>
<feature type="compositionally biased region" description="Basic and acidic residues" evidence="1">
    <location>
        <begin position="37"/>
        <end position="49"/>
    </location>
</feature>
<feature type="signal peptide" evidence="2">
    <location>
        <begin position="1"/>
        <end position="20"/>
    </location>
</feature>
<evidence type="ECO:0000313" key="4">
    <source>
        <dbReference type="EMBL" id="VVN10130.1"/>
    </source>
</evidence>
<evidence type="ECO:0000313" key="5">
    <source>
        <dbReference type="Proteomes" id="UP000326595"/>
    </source>
</evidence>
<gene>
    <name evidence="4" type="ORF">PS652_03765</name>
    <name evidence="3" type="ORF">PS652_04940</name>
</gene>
<evidence type="ECO:0000313" key="3">
    <source>
        <dbReference type="EMBL" id="CAK9892075.1"/>
    </source>
</evidence>
<accession>A0A5E6UX74</accession>
<feature type="compositionally biased region" description="Polar residues" evidence="1">
    <location>
        <begin position="51"/>
        <end position="62"/>
    </location>
</feature>
<dbReference type="Proteomes" id="UP000326595">
    <property type="component" value="Chromosome"/>
</dbReference>
<dbReference type="AlphaFoldDB" id="A0A5E6UX74"/>
<feature type="region of interest" description="Disordered" evidence="1">
    <location>
        <begin position="37"/>
        <end position="62"/>
    </location>
</feature>
<organism evidence="4">
    <name type="scientific">Pseudomonas fluorescens</name>
    <dbReference type="NCBI Taxonomy" id="294"/>
    <lineage>
        <taxon>Bacteria</taxon>
        <taxon>Pseudomonadati</taxon>
        <taxon>Pseudomonadota</taxon>
        <taxon>Gammaproteobacteria</taxon>
        <taxon>Pseudomonadales</taxon>
        <taxon>Pseudomonadaceae</taxon>
        <taxon>Pseudomonas</taxon>
    </lineage>
</organism>
<evidence type="ECO:0008006" key="6">
    <source>
        <dbReference type="Google" id="ProtNLM"/>
    </source>
</evidence>
<evidence type="ECO:0000256" key="2">
    <source>
        <dbReference type="SAM" id="SignalP"/>
    </source>
</evidence>
<reference evidence="3 5" key="2">
    <citation type="submission" date="2024-03" db="EMBL/GenBank/DDBJ databases">
        <authorList>
            <person name="Alaster D. Moffat"/>
            <person name="Govind Chandra"/>
            <person name="Andrew W. Truman"/>
        </authorList>
    </citation>
    <scope>NUCLEOTIDE SEQUENCE [LARGE SCALE GENOMIC DNA]</scope>
    <source>
        <strain evidence="3">PS652</strain>
    </source>
</reference>
<feature type="chain" id="PRO_5022687203" description="Secreted protein" evidence="2">
    <location>
        <begin position="21"/>
        <end position="62"/>
    </location>
</feature>
<evidence type="ECO:0000256" key="1">
    <source>
        <dbReference type="SAM" id="MobiDB-lite"/>
    </source>
</evidence>
<reference evidence="4" key="1">
    <citation type="submission" date="2019-09" db="EMBL/GenBank/DDBJ databases">
        <authorList>
            <person name="Chandra G."/>
            <person name="Truman W A."/>
        </authorList>
    </citation>
    <scope>NUCLEOTIDE SEQUENCE [LARGE SCALE GENOMIC DNA]</scope>
    <source>
        <strain evidence="4">PS652</strain>
    </source>
</reference>
<dbReference type="EMBL" id="CABVHG010000023">
    <property type="protein sequence ID" value="VVN10130.1"/>
    <property type="molecule type" value="Genomic_DNA"/>
</dbReference>
<keyword evidence="2" id="KW-0732">Signal</keyword>
<proteinExistence type="predicted"/>
<name>A0A5E6UX74_PSEFL</name>